<feature type="compositionally biased region" description="Polar residues" evidence="1">
    <location>
        <begin position="504"/>
        <end position="520"/>
    </location>
</feature>
<dbReference type="OrthoDB" id="3598281at2759"/>
<feature type="compositionally biased region" description="Basic and acidic residues" evidence="1">
    <location>
        <begin position="33"/>
        <end position="45"/>
    </location>
</feature>
<dbReference type="EMBL" id="JAPQKH010000004">
    <property type="protein sequence ID" value="KAJ5100706.1"/>
    <property type="molecule type" value="Genomic_DNA"/>
</dbReference>
<gene>
    <name evidence="4" type="ORF">N7456_006758</name>
</gene>
<feature type="domain" description="Dynamin N-terminal" evidence="2">
    <location>
        <begin position="634"/>
        <end position="885"/>
    </location>
</feature>
<accession>A0A9W9FIA2</accession>
<dbReference type="Proteomes" id="UP001149165">
    <property type="component" value="Unassembled WGS sequence"/>
</dbReference>
<feature type="compositionally biased region" description="Polar residues" evidence="1">
    <location>
        <begin position="107"/>
        <end position="121"/>
    </location>
</feature>
<feature type="region of interest" description="Disordered" evidence="1">
    <location>
        <begin position="269"/>
        <end position="291"/>
    </location>
</feature>
<evidence type="ECO:0000313" key="5">
    <source>
        <dbReference type="Proteomes" id="UP001149165"/>
    </source>
</evidence>
<feature type="compositionally biased region" description="Low complexity" evidence="1">
    <location>
        <begin position="227"/>
        <end position="236"/>
    </location>
</feature>
<dbReference type="Pfam" id="PF00350">
    <property type="entry name" value="Dynamin_N"/>
    <property type="match status" value="1"/>
</dbReference>
<feature type="region of interest" description="Disordered" evidence="1">
    <location>
        <begin position="1"/>
        <end position="246"/>
    </location>
</feature>
<feature type="region of interest" description="Disordered" evidence="1">
    <location>
        <begin position="371"/>
        <end position="475"/>
    </location>
</feature>
<feature type="compositionally biased region" description="Low complexity" evidence="1">
    <location>
        <begin position="521"/>
        <end position="535"/>
    </location>
</feature>
<proteinExistence type="predicted"/>
<evidence type="ECO:0000256" key="1">
    <source>
        <dbReference type="SAM" id="MobiDB-lite"/>
    </source>
</evidence>
<feature type="domain" description="DUF7605" evidence="3">
    <location>
        <begin position="1133"/>
        <end position="1251"/>
    </location>
</feature>
<dbReference type="InterPro" id="IPR056024">
    <property type="entry name" value="DUF7605"/>
</dbReference>
<keyword evidence="5" id="KW-1185">Reference proteome</keyword>
<evidence type="ECO:0000313" key="4">
    <source>
        <dbReference type="EMBL" id="KAJ5100706.1"/>
    </source>
</evidence>
<name>A0A9W9FIA2_9EURO</name>
<feature type="compositionally biased region" description="Basic and acidic residues" evidence="1">
    <location>
        <begin position="545"/>
        <end position="563"/>
    </location>
</feature>
<dbReference type="PANTHER" id="PTHR36681">
    <property type="entry name" value="NUCLEAR GTPASE, GERMINAL CENTER-ASSOCIATED, TANDEM DUPLICATE 3"/>
    <property type="match status" value="1"/>
</dbReference>
<dbReference type="Gene3D" id="3.40.50.300">
    <property type="entry name" value="P-loop containing nucleotide triphosphate hydrolases"/>
    <property type="match status" value="1"/>
</dbReference>
<evidence type="ECO:0000259" key="2">
    <source>
        <dbReference type="Pfam" id="PF00350"/>
    </source>
</evidence>
<dbReference type="PANTHER" id="PTHR36681:SF3">
    <property type="entry name" value="NUCLEAR GTPASE, GERMINAL CENTER-ASSOCIATED, TANDEM DUPLICATE 3"/>
    <property type="match status" value="1"/>
</dbReference>
<feature type="compositionally biased region" description="Polar residues" evidence="1">
    <location>
        <begin position="63"/>
        <end position="80"/>
    </location>
</feature>
<feature type="region of interest" description="Disordered" evidence="1">
    <location>
        <begin position="494"/>
        <end position="572"/>
    </location>
</feature>
<feature type="compositionally biased region" description="Polar residues" evidence="1">
    <location>
        <begin position="1"/>
        <end position="13"/>
    </location>
</feature>
<comment type="caution">
    <text evidence="4">The sequence shown here is derived from an EMBL/GenBank/DDBJ whole genome shotgun (WGS) entry which is preliminary data.</text>
</comment>
<dbReference type="SUPFAM" id="SSF52540">
    <property type="entry name" value="P-loop containing nucleoside triphosphate hydrolases"/>
    <property type="match status" value="1"/>
</dbReference>
<feature type="compositionally biased region" description="Polar residues" evidence="1">
    <location>
        <begin position="304"/>
        <end position="314"/>
    </location>
</feature>
<dbReference type="InterPro" id="IPR045063">
    <property type="entry name" value="Dynamin_N"/>
</dbReference>
<dbReference type="Pfam" id="PF24564">
    <property type="entry name" value="DUF7605"/>
    <property type="match status" value="1"/>
</dbReference>
<feature type="region of interest" description="Disordered" evidence="1">
    <location>
        <begin position="304"/>
        <end position="339"/>
    </location>
</feature>
<protein>
    <submittedName>
        <fullName evidence="4">Uncharacterized protein</fullName>
    </submittedName>
</protein>
<reference evidence="4" key="2">
    <citation type="journal article" date="2023" name="IMA Fungus">
        <title>Comparative genomic study of the Penicillium genus elucidates a diverse pangenome and 15 lateral gene transfer events.</title>
        <authorList>
            <person name="Petersen C."/>
            <person name="Sorensen T."/>
            <person name="Nielsen M.R."/>
            <person name="Sondergaard T.E."/>
            <person name="Sorensen J.L."/>
            <person name="Fitzpatrick D.A."/>
            <person name="Frisvad J.C."/>
            <person name="Nielsen K.L."/>
        </authorList>
    </citation>
    <scope>NUCLEOTIDE SEQUENCE</scope>
    <source>
        <strain evidence="4">IBT 30069</strain>
    </source>
</reference>
<feature type="compositionally biased region" description="Polar residues" evidence="1">
    <location>
        <begin position="21"/>
        <end position="32"/>
    </location>
</feature>
<organism evidence="4 5">
    <name type="scientific">Penicillium angulare</name>
    <dbReference type="NCBI Taxonomy" id="116970"/>
    <lineage>
        <taxon>Eukaryota</taxon>
        <taxon>Fungi</taxon>
        <taxon>Dikarya</taxon>
        <taxon>Ascomycota</taxon>
        <taxon>Pezizomycotina</taxon>
        <taxon>Eurotiomycetes</taxon>
        <taxon>Eurotiomycetidae</taxon>
        <taxon>Eurotiales</taxon>
        <taxon>Aspergillaceae</taxon>
        <taxon>Penicillium</taxon>
    </lineage>
</organism>
<feature type="compositionally biased region" description="Polar residues" evidence="1">
    <location>
        <begin position="389"/>
        <end position="413"/>
    </location>
</feature>
<sequence length="1337" mass="146487">MKETTFNFNSTESDLPRSHLELNSTSTGNTRENPFKFDLTEEIQPKPKPRSFQPIPTFRGSLFQDSNTRGSPASTGSSSERPVDSTEGKYKSTSYLAQPVPIAPGSLFQSLPSHGRSVSTDNSRENPLGLAERHRRESSFEPALPTILQPGGLFSGGVFPDTSSSIDKTQGERLFTFSQKPRAASASRPAPPAIVQPGGFFSGGNSQTSTASTEGYLGEGLLFSSGQRPRAASASQPAPPAIRPAEGLFSGGILLGDYISKDKSRDKGLFSLSKTSPGAPAPQGTPQTIRQPEGLFSGGIFSASTASTDNSQSKELFPLRERPRTASTSQTVPLSNSQPRGLFQFPAEGSSNSAASTYKPQSEEIFPCIPIPLGASASQPTHLDPRSIFQDSPRPNNANNNSLFSKSSSQTLTPDHRASTYADLHTSTPTPESRRKIAPVSPRHSRRGSSTVSTSTVNFDGSPGPKTPNTGSISSYSTTASIIDDIFRNTPSINTPSIVAPSARTPSVNTPSVNTPPMNRSSMKSSPISATSTSSADEPTMAESSSRKSNSEADTMESFREENSYSVRQESLPKAPVYDQGLQRGLAEVKNSLRNIASIMGDSDLAHDSDSHFNTLYHETKSLSNFRYPETRIVGFIGDSGVGKSSLVNSLLDEPNLARSGGGGSACTSLVTEFRSADDNHLQAYTIEVHFMASDDIRELLEELLRNFRAYYCDSLFREIESPDEREKCKTEAGKAWMALESLFSDQHELTHDFLSKEGSGAWEAAMTKLQTWANAAVAGRSGDGQSLVSKVPTGSLQGCKDYLDHLSAESHDNGDPALWPFIKLIRVYLKSPILRTGLVVTDLPGFRDLNYARVRATEKYLSHSCDEVFILTGIMRAESDLSIVDIKNRCPSKPQHIVCTRSEEVNAEEEARSTEAFAPRVRTMNEKIRKSKDKLRSVKLNMRKGSASERGEYALKYTELLRTKYLIETRNTKVTAKLRNTYAGMETFCVSNTLYANHRDDEPRLAESYIALSGVRRLREHCQLVPAKAQLRAVSAYLRHQVPAHLGSLRQWILAGADAVSNETAPVLREALEEVELILRRELLLRGGYVDKIRRDLIDEFNQVIITYAQASNMILGDYQVPWTNQAVLVSQEWATSQNDNSEHTVAEIFQRLSNLLGYNERHAPQSIGNLLISLESREQNIAHEIEGCFYQIIRSTDITSNDMIGGHASSFIGDLMRPAYLECNREGGSGSDARRKAIMHRHISGPQIFREYGNLAKTYFTAAMNECFAKLHETLVDQVDGISRDLHTVIAEDGETTEAEQSPEVSSQLGPEVGNAQGVLERVQRVLYQIEANSS</sequence>
<dbReference type="InterPro" id="IPR027417">
    <property type="entry name" value="P-loop_NTPase"/>
</dbReference>
<feature type="compositionally biased region" description="Polar residues" evidence="1">
    <location>
        <begin position="325"/>
        <end position="339"/>
    </location>
</feature>
<feature type="compositionally biased region" description="Polar residues" evidence="1">
    <location>
        <begin position="203"/>
        <end position="213"/>
    </location>
</feature>
<evidence type="ECO:0000259" key="3">
    <source>
        <dbReference type="Pfam" id="PF24564"/>
    </source>
</evidence>
<reference evidence="4" key="1">
    <citation type="submission" date="2022-11" db="EMBL/GenBank/DDBJ databases">
        <authorList>
            <person name="Petersen C."/>
        </authorList>
    </citation>
    <scope>NUCLEOTIDE SEQUENCE</scope>
    <source>
        <strain evidence="4">IBT 30069</strain>
    </source>
</reference>
<feature type="compositionally biased region" description="Basic and acidic residues" evidence="1">
    <location>
        <begin position="81"/>
        <end position="90"/>
    </location>
</feature>